<dbReference type="EMBL" id="JACHOQ010000014">
    <property type="protein sequence ID" value="MBB5741405.1"/>
    <property type="molecule type" value="Genomic_DNA"/>
</dbReference>
<name>A0A7W9C985_9CAUL</name>
<reference evidence="2 3" key="1">
    <citation type="submission" date="2020-08" db="EMBL/GenBank/DDBJ databases">
        <title>Genomic Encyclopedia of Type Strains, Phase IV (KMG-IV): sequencing the most valuable type-strain genomes for metagenomic binning, comparative biology and taxonomic classification.</title>
        <authorList>
            <person name="Goeker M."/>
        </authorList>
    </citation>
    <scope>NUCLEOTIDE SEQUENCE [LARGE SCALE GENOMIC DNA]</scope>
    <source>
        <strain evidence="2 3">DSM 4731</strain>
    </source>
</reference>
<dbReference type="GeneID" id="88840705"/>
<dbReference type="AlphaFoldDB" id="A0A7W9C985"/>
<keyword evidence="1" id="KW-1133">Transmembrane helix</keyword>
<gene>
    <name evidence="2" type="ORF">GGQ93_003146</name>
</gene>
<dbReference type="Proteomes" id="UP000527324">
    <property type="component" value="Unassembled WGS sequence"/>
</dbReference>
<accession>A0A7W9C985</accession>
<evidence type="ECO:0000256" key="1">
    <source>
        <dbReference type="SAM" id="Phobius"/>
    </source>
</evidence>
<evidence type="ECO:0000313" key="3">
    <source>
        <dbReference type="Proteomes" id="UP000527324"/>
    </source>
</evidence>
<comment type="caution">
    <text evidence="2">The sequence shown here is derived from an EMBL/GenBank/DDBJ whole genome shotgun (WGS) entry which is preliminary data.</text>
</comment>
<proteinExistence type="predicted"/>
<sequence length="51" mass="5563">MAVIHPQDRVSGLDRSSYERPHKMHPAVGLAMGFGFIFAVAAVVHILFTAL</sequence>
<dbReference type="RefSeq" id="WP_183218296.1">
    <property type="nucleotide sequence ID" value="NZ_CAJFZW010000060.1"/>
</dbReference>
<feature type="transmembrane region" description="Helical" evidence="1">
    <location>
        <begin position="27"/>
        <end position="48"/>
    </location>
</feature>
<keyword evidence="3" id="KW-1185">Reference proteome</keyword>
<keyword evidence="1" id="KW-0812">Transmembrane</keyword>
<keyword evidence="1" id="KW-0472">Membrane</keyword>
<organism evidence="2 3">
    <name type="scientific">Brevundimonas aurantiaca</name>
    <dbReference type="NCBI Taxonomy" id="74316"/>
    <lineage>
        <taxon>Bacteria</taxon>
        <taxon>Pseudomonadati</taxon>
        <taxon>Pseudomonadota</taxon>
        <taxon>Alphaproteobacteria</taxon>
        <taxon>Caulobacterales</taxon>
        <taxon>Caulobacteraceae</taxon>
        <taxon>Brevundimonas</taxon>
    </lineage>
</organism>
<evidence type="ECO:0000313" key="2">
    <source>
        <dbReference type="EMBL" id="MBB5741405.1"/>
    </source>
</evidence>
<protein>
    <submittedName>
        <fullName evidence="2">Uncharacterized protein</fullName>
    </submittedName>
</protein>